<dbReference type="AlphaFoldDB" id="A0A939BQI0"/>
<evidence type="ECO:0000256" key="5">
    <source>
        <dbReference type="HAMAP-Rule" id="MF_00213"/>
    </source>
</evidence>
<dbReference type="RefSeq" id="WP_204701130.1">
    <property type="nucleotide sequence ID" value="NZ_JAFBDQ010000005.1"/>
</dbReference>
<dbReference type="Pfam" id="PF01155">
    <property type="entry name" value="HypA"/>
    <property type="match status" value="1"/>
</dbReference>
<feature type="binding site" evidence="5">
    <location>
        <position position="89"/>
    </location>
    <ligand>
        <name>Zn(2+)</name>
        <dbReference type="ChEBI" id="CHEBI:29105"/>
    </ligand>
</feature>
<organism evidence="6 7">
    <name type="scientific">Halanaerobacter jeridensis</name>
    <dbReference type="NCBI Taxonomy" id="706427"/>
    <lineage>
        <taxon>Bacteria</taxon>
        <taxon>Bacillati</taxon>
        <taxon>Bacillota</taxon>
        <taxon>Clostridia</taxon>
        <taxon>Halanaerobiales</taxon>
        <taxon>Halobacteroidaceae</taxon>
        <taxon>Halanaerobacter</taxon>
    </lineage>
</organism>
<keyword evidence="7" id="KW-1185">Reference proteome</keyword>
<feature type="binding site" evidence="5">
    <location>
        <position position="76"/>
    </location>
    <ligand>
        <name>Zn(2+)</name>
        <dbReference type="ChEBI" id="CHEBI:29105"/>
    </ligand>
</feature>
<comment type="function">
    <text evidence="5">Involved in the maturation of [NiFe] hydrogenases. Required for nickel insertion into the metal center of the hydrogenase.</text>
</comment>
<dbReference type="PROSITE" id="PS01249">
    <property type="entry name" value="HYPA"/>
    <property type="match status" value="1"/>
</dbReference>
<dbReference type="Gene3D" id="3.30.2320.80">
    <property type="match status" value="1"/>
</dbReference>
<dbReference type="PANTHER" id="PTHR34535:SF3">
    <property type="entry name" value="HYDROGENASE MATURATION FACTOR HYPA"/>
    <property type="match status" value="1"/>
</dbReference>
<proteinExistence type="inferred from homology"/>
<name>A0A939BQI0_9FIRM</name>
<dbReference type="HAMAP" id="MF_00213">
    <property type="entry name" value="HypA_HybF"/>
    <property type="match status" value="1"/>
</dbReference>
<feature type="binding site" evidence="5">
    <location>
        <position position="73"/>
    </location>
    <ligand>
        <name>Zn(2+)</name>
        <dbReference type="ChEBI" id="CHEBI:29105"/>
    </ligand>
</feature>
<dbReference type="NCBIfam" id="TIGR00100">
    <property type="entry name" value="hypA"/>
    <property type="match status" value="1"/>
</dbReference>
<dbReference type="InterPro" id="IPR020538">
    <property type="entry name" value="Hydgase_Ni_incorp_HypA/HybF_CS"/>
</dbReference>
<evidence type="ECO:0000313" key="7">
    <source>
        <dbReference type="Proteomes" id="UP000774000"/>
    </source>
</evidence>
<dbReference type="InterPro" id="IPR000688">
    <property type="entry name" value="HypA/HybF"/>
</dbReference>
<gene>
    <name evidence="5" type="primary">hypA</name>
    <name evidence="6" type="ORF">JOC47_001187</name>
</gene>
<evidence type="ECO:0000256" key="1">
    <source>
        <dbReference type="ARBA" id="ARBA00010748"/>
    </source>
</evidence>
<evidence type="ECO:0000313" key="6">
    <source>
        <dbReference type="EMBL" id="MBM7556344.1"/>
    </source>
</evidence>
<dbReference type="PANTHER" id="PTHR34535">
    <property type="entry name" value="HYDROGENASE MATURATION FACTOR HYPA"/>
    <property type="match status" value="1"/>
</dbReference>
<dbReference type="GO" id="GO:0051604">
    <property type="term" value="P:protein maturation"/>
    <property type="evidence" value="ECO:0007669"/>
    <property type="project" value="InterPro"/>
</dbReference>
<evidence type="ECO:0000256" key="2">
    <source>
        <dbReference type="ARBA" id="ARBA00022596"/>
    </source>
</evidence>
<dbReference type="PIRSF" id="PIRSF004761">
    <property type="entry name" value="Hydrgn_mat_HypA"/>
    <property type="match status" value="1"/>
</dbReference>
<evidence type="ECO:0000256" key="4">
    <source>
        <dbReference type="ARBA" id="ARBA00022833"/>
    </source>
</evidence>
<comment type="similarity">
    <text evidence="1 5">Belongs to the HypA/HybF family.</text>
</comment>
<keyword evidence="3 5" id="KW-0479">Metal-binding</keyword>
<dbReference type="EMBL" id="JAFBDQ010000005">
    <property type="protein sequence ID" value="MBM7556344.1"/>
    <property type="molecule type" value="Genomic_DNA"/>
</dbReference>
<dbReference type="Proteomes" id="UP000774000">
    <property type="component" value="Unassembled WGS sequence"/>
</dbReference>
<keyword evidence="4 5" id="KW-0862">Zinc</keyword>
<sequence>MHEMSIMARVFEIITATKVEQQLEKINSVELKIGQLTCIEESALRFAFSAFAASTGMEEAELKIEWVTAQAKCKNCGTQFKVKKRNKYCPNCNSFCQQLLSGDELYLSTIEGESA</sequence>
<dbReference type="GO" id="GO:0016151">
    <property type="term" value="F:nickel cation binding"/>
    <property type="evidence" value="ECO:0007669"/>
    <property type="project" value="UniProtKB-UniRule"/>
</dbReference>
<dbReference type="GO" id="GO:0008270">
    <property type="term" value="F:zinc ion binding"/>
    <property type="evidence" value="ECO:0007669"/>
    <property type="project" value="UniProtKB-UniRule"/>
</dbReference>
<protein>
    <recommendedName>
        <fullName evidence="5">Hydrogenase maturation factor HypA</fullName>
    </recommendedName>
</protein>
<feature type="binding site" evidence="5">
    <location>
        <position position="2"/>
    </location>
    <ligand>
        <name>Ni(2+)</name>
        <dbReference type="ChEBI" id="CHEBI:49786"/>
    </ligand>
</feature>
<comment type="caution">
    <text evidence="6">The sequence shown here is derived from an EMBL/GenBank/DDBJ whole genome shotgun (WGS) entry which is preliminary data.</text>
</comment>
<evidence type="ECO:0000256" key="3">
    <source>
        <dbReference type="ARBA" id="ARBA00022723"/>
    </source>
</evidence>
<keyword evidence="2 5" id="KW-0533">Nickel</keyword>
<accession>A0A939BQI0</accession>
<feature type="binding site" evidence="5">
    <location>
        <position position="92"/>
    </location>
    <ligand>
        <name>Zn(2+)</name>
        <dbReference type="ChEBI" id="CHEBI:29105"/>
    </ligand>
</feature>
<reference evidence="6" key="1">
    <citation type="submission" date="2021-01" db="EMBL/GenBank/DDBJ databases">
        <title>Genomic Encyclopedia of Type Strains, Phase IV (KMG-IV): sequencing the most valuable type-strain genomes for metagenomic binning, comparative biology and taxonomic classification.</title>
        <authorList>
            <person name="Goeker M."/>
        </authorList>
    </citation>
    <scope>NUCLEOTIDE SEQUENCE</scope>
    <source>
        <strain evidence="6">DSM 23230</strain>
    </source>
</reference>